<dbReference type="Pfam" id="PF00126">
    <property type="entry name" value="HTH_1"/>
    <property type="match status" value="1"/>
</dbReference>
<comment type="caution">
    <text evidence="6">The sequence shown here is derived from an EMBL/GenBank/DDBJ whole genome shotgun (WGS) entry which is preliminary data.</text>
</comment>
<feature type="domain" description="HTH lysR-type" evidence="5">
    <location>
        <begin position="10"/>
        <end position="62"/>
    </location>
</feature>
<dbReference type="InterPro" id="IPR036388">
    <property type="entry name" value="WH-like_DNA-bd_sf"/>
</dbReference>
<comment type="similarity">
    <text evidence="1">Belongs to the LysR transcriptional regulatory family.</text>
</comment>
<evidence type="ECO:0000256" key="2">
    <source>
        <dbReference type="ARBA" id="ARBA00023015"/>
    </source>
</evidence>
<dbReference type="FunFam" id="1.10.10.10:FF:000001">
    <property type="entry name" value="LysR family transcriptional regulator"/>
    <property type="match status" value="1"/>
</dbReference>
<dbReference type="GO" id="GO:0003677">
    <property type="term" value="F:DNA binding"/>
    <property type="evidence" value="ECO:0007669"/>
    <property type="project" value="UniProtKB-KW"/>
</dbReference>
<keyword evidence="4" id="KW-0804">Transcription</keyword>
<dbReference type="InterPro" id="IPR005119">
    <property type="entry name" value="LysR_subst-bd"/>
</dbReference>
<dbReference type="SUPFAM" id="SSF46785">
    <property type="entry name" value="Winged helix' DNA-binding domain"/>
    <property type="match status" value="1"/>
</dbReference>
<evidence type="ECO:0000259" key="5">
    <source>
        <dbReference type="PROSITE" id="PS50931"/>
    </source>
</evidence>
<sequence length="293" mass="32789">MREHKKVERLLLFAEVASQLNFTKAAQVLAVSKGYLSAQIKQLEQELATPLLVRTTRSVRLTESGMAVAKQVAEMRQNMLAIDRFTRAESDEISGVLNITAPQQFTLGKLATWCIEFQQQYPAIQIRLDSSYTQYDLMANDFDIAFRATKMPPDNLIAKKLLNYGYICCASPSYLAQHGHLETPCELNDHQCLMGAANEIWQFSSQRITPNKALVINDKAIIREQVIRGAGIAYLPSYFVDSLVQAGDLVALFNKETEQTAASSAIYLLRPQLIRPARKVLSFCEFISAKCSG</sequence>
<name>A0A3E0TTV4_9GAMM</name>
<dbReference type="PANTHER" id="PTHR30537">
    <property type="entry name" value="HTH-TYPE TRANSCRIPTIONAL REGULATOR"/>
    <property type="match status" value="1"/>
</dbReference>
<dbReference type="InterPro" id="IPR036390">
    <property type="entry name" value="WH_DNA-bd_sf"/>
</dbReference>
<dbReference type="Proteomes" id="UP000256478">
    <property type="component" value="Unassembled WGS sequence"/>
</dbReference>
<dbReference type="AlphaFoldDB" id="A0A3E0TTV4"/>
<dbReference type="Gene3D" id="1.10.10.10">
    <property type="entry name" value="Winged helix-like DNA-binding domain superfamily/Winged helix DNA-binding domain"/>
    <property type="match status" value="1"/>
</dbReference>
<dbReference type="CDD" id="cd08422">
    <property type="entry name" value="PBP2_CrgA_like"/>
    <property type="match status" value="1"/>
</dbReference>
<gene>
    <name evidence="6" type="ORF">DXX93_17075</name>
</gene>
<evidence type="ECO:0000313" key="7">
    <source>
        <dbReference type="Proteomes" id="UP000256478"/>
    </source>
</evidence>
<accession>A0A3E0TTV4</accession>
<proteinExistence type="inferred from homology"/>
<dbReference type="PROSITE" id="PS50931">
    <property type="entry name" value="HTH_LYSR"/>
    <property type="match status" value="1"/>
</dbReference>
<dbReference type="OrthoDB" id="9786526at2"/>
<dbReference type="InterPro" id="IPR000847">
    <property type="entry name" value="LysR_HTH_N"/>
</dbReference>
<evidence type="ECO:0000256" key="4">
    <source>
        <dbReference type="ARBA" id="ARBA00023163"/>
    </source>
</evidence>
<dbReference type="EMBL" id="QUOU01000001">
    <property type="protein sequence ID" value="REL28106.1"/>
    <property type="molecule type" value="Genomic_DNA"/>
</dbReference>
<evidence type="ECO:0000256" key="3">
    <source>
        <dbReference type="ARBA" id="ARBA00023125"/>
    </source>
</evidence>
<dbReference type="GO" id="GO:0003700">
    <property type="term" value="F:DNA-binding transcription factor activity"/>
    <property type="evidence" value="ECO:0007669"/>
    <property type="project" value="InterPro"/>
</dbReference>
<dbReference type="RefSeq" id="WP_116009160.1">
    <property type="nucleotide sequence ID" value="NZ_QUOU01000001.1"/>
</dbReference>
<protein>
    <submittedName>
        <fullName evidence="6">LysR family transcriptional regulator</fullName>
    </submittedName>
</protein>
<reference evidence="6 7" key="1">
    <citation type="submission" date="2018-08" db="EMBL/GenBank/DDBJ databases">
        <title>Thalassotalea euphylliae genome.</title>
        <authorList>
            <person name="Summers S."/>
            <person name="Rice S.A."/>
            <person name="Freckelton M.L."/>
            <person name="Nedved B.T."/>
            <person name="Hadfield M.G."/>
        </authorList>
    </citation>
    <scope>NUCLEOTIDE SEQUENCE [LARGE SCALE GENOMIC DNA]</scope>
    <source>
        <strain evidence="6 7">H1</strain>
    </source>
</reference>
<dbReference type="PANTHER" id="PTHR30537:SF5">
    <property type="entry name" value="HTH-TYPE TRANSCRIPTIONAL ACTIVATOR TTDR-RELATED"/>
    <property type="match status" value="1"/>
</dbReference>
<organism evidence="6 7">
    <name type="scientific">Thalassotalea euphylliae</name>
    <dbReference type="NCBI Taxonomy" id="1655234"/>
    <lineage>
        <taxon>Bacteria</taxon>
        <taxon>Pseudomonadati</taxon>
        <taxon>Pseudomonadota</taxon>
        <taxon>Gammaproteobacteria</taxon>
        <taxon>Alteromonadales</taxon>
        <taxon>Colwelliaceae</taxon>
        <taxon>Thalassotalea</taxon>
    </lineage>
</organism>
<keyword evidence="3" id="KW-0238">DNA-binding</keyword>
<evidence type="ECO:0000313" key="6">
    <source>
        <dbReference type="EMBL" id="REL28106.1"/>
    </source>
</evidence>
<keyword evidence="2" id="KW-0805">Transcription regulation</keyword>
<dbReference type="SUPFAM" id="SSF53850">
    <property type="entry name" value="Periplasmic binding protein-like II"/>
    <property type="match status" value="1"/>
</dbReference>
<dbReference type="Gene3D" id="3.40.190.290">
    <property type="match status" value="1"/>
</dbReference>
<evidence type="ECO:0000256" key="1">
    <source>
        <dbReference type="ARBA" id="ARBA00009437"/>
    </source>
</evidence>
<dbReference type="Pfam" id="PF03466">
    <property type="entry name" value="LysR_substrate"/>
    <property type="match status" value="1"/>
</dbReference>
<dbReference type="InterPro" id="IPR058163">
    <property type="entry name" value="LysR-type_TF_proteobact-type"/>
</dbReference>